<proteinExistence type="predicted"/>
<dbReference type="EMBL" id="AP026830">
    <property type="protein sequence ID" value="BDR93040.1"/>
    <property type="molecule type" value="Genomic_DNA"/>
</dbReference>
<dbReference type="OrthoDB" id="28790at2157"/>
<evidence type="ECO:0000256" key="1">
    <source>
        <dbReference type="SAM" id="Phobius"/>
    </source>
</evidence>
<dbReference type="EMBL" id="BMNM01000010">
    <property type="protein sequence ID" value="GGI83350.1"/>
    <property type="molecule type" value="Genomic_DNA"/>
</dbReference>
<reference evidence="3" key="1">
    <citation type="journal article" date="2014" name="Int. J. Syst. Evol. Microbiol.">
        <title>Complete genome sequence of Corynebacterium casei LMG S-19264T (=DSM 44701T), isolated from a smear-ripened cheese.</title>
        <authorList>
            <consortium name="US DOE Joint Genome Institute (JGI-PGF)"/>
            <person name="Walter F."/>
            <person name="Albersmeier A."/>
            <person name="Kalinowski J."/>
            <person name="Ruckert C."/>
        </authorList>
    </citation>
    <scope>NUCLEOTIDE SEQUENCE</scope>
    <source>
        <strain evidence="3">JCM 11219</strain>
    </source>
</reference>
<sequence>MIYKSLLPILITLLIMIAITTYLMYYINIETTKAITLENKYLLSIDTFKQLNETLPQILQNRACVLITNPINYTCNLMAVDITNSVNNALGAISNDTNNLVIYRVVNYTVYGDGGLTIYRIVIDAFIQSSNIEGTIIVSYPFNLCYYSQLVRDVSNGFDSSITINANNITDAIWKINNELADKVAYHGQVRIILHYSGVFSMIKRTRNYTVYSGLINYVLSISPDISICNETSEITGGFHAMVIIDAFVNNTYYFSVNGAVGNN</sequence>
<evidence type="ECO:0000313" key="4">
    <source>
        <dbReference type="Proteomes" id="UP000657075"/>
    </source>
</evidence>
<keyword evidence="5" id="KW-1185">Reference proteome</keyword>
<protein>
    <submittedName>
        <fullName evidence="3">Uncharacterized protein</fullName>
    </submittedName>
</protein>
<reference evidence="5" key="3">
    <citation type="submission" date="2022-09" db="EMBL/GenBank/DDBJ databases">
        <title>Complete genome sequence of Vulcanisaeta souniana.</title>
        <authorList>
            <person name="Kato S."/>
            <person name="Itoh T."/>
            <person name="Ohkuma M."/>
        </authorList>
    </citation>
    <scope>NUCLEOTIDE SEQUENCE [LARGE SCALE GENOMIC DNA]</scope>
    <source>
        <strain evidence="5">JCM 11219</strain>
    </source>
</reference>
<evidence type="ECO:0000313" key="5">
    <source>
        <dbReference type="Proteomes" id="UP001060771"/>
    </source>
</evidence>
<keyword evidence="1" id="KW-0472">Membrane</keyword>
<dbReference type="GeneID" id="76207675"/>
<gene>
    <name evidence="3" type="ORF">GCM10007112_20220</name>
    <name evidence="2" type="ORF">Vsou_21330</name>
</gene>
<keyword evidence="1" id="KW-0812">Transmembrane</keyword>
<dbReference type="Proteomes" id="UP001060771">
    <property type="component" value="Chromosome"/>
</dbReference>
<dbReference type="AlphaFoldDB" id="A0A830E4Y9"/>
<evidence type="ECO:0000313" key="3">
    <source>
        <dbReference type="EMBL" id="GGI83350.1"/>
    </source>
</evidence>
<dbReference type="RefSeq" id="WP_188603825.1">
    <property type="nucleotide sequence ID" value="NZ_AP026830.1"/>
</dbReference>
<organism evidence="3 4">
    <name type="scientific">Vulcanisaeta souniana JCM 11219</name>
    <dbReference type="NCBI Taxonomy" id="1293586"/>
    <lineage>
        <taxon>Archaea</taxon>
        <taxon>Thermoproteota</taxon>
        <taxon>Thermoprotei</taxon>
        <taxon>Thermoproteales</taxon>
        <taxon>Thermoproteaceae</taxon>
        <taxon>Vulcanisaeta</taxon>
    </lineage>
</organism>
<accession>A0A830E4Y9</accession>
<reference evidence="3" key="2">
    <citation type="submission" date="2020-09" db="EMBL/GenBank/DDBJ databases">
        <authorList>
            <person name="Sun Q."/>
            <person name="Ohkuma M."/>
        </authorList>
    </citation>
    <scope>NUCLEOTIDE SEQUENCE</scope>
    <source>
        <strain evidence="3">JCM 11219</strain>
    </source>
</reference>
<feature type="transmembrane region" description="Helical" evidence="1">
    <location>
        <begin position="6"/>
        <end position="27"/>
    </location>
</feature>
<dbReference type="Proteomes" id="UP000657075">
    <property type="component" value="Unassembled WGS sequence"/>
</dbReference>
<evidence type="ECO:0000313" key="2">
    <source>
        <dbReference type="EMBL" id="BDR93040.1"/>
    </source>
</evidence>
<reference evidence="2" key="4">
    <citation type="journal article" date="2023" name="Microbiol. Resour. Announc.">
        <title>Complete Genome Sequence of Vulcanisaeta souniana Strain IC-059, a Hyperthermophilic Archaeon Isolated from Hot Spring Water in Japan.</title>
        <authorList>
            <person name="Kato S."/>
            <person name="Itoh T."/>
            <person name="Wu L."/>
            <person name="Ma J."/>
            <person name="Ohkuma M."/>
        </authorList>
    </citation>
    <scope>NUCLEOTIDE SEQUENCE</scope>
    <source>
        <strain evidence="2">JCM 11219</strain>
    </source>
</reference>
<name>A0A830E4Y9_9CREN</name>
<keyword evidence="1" id="KW-1133">Transmembrane helix</keyword>